<dbReference type="GO" id="GO:0000775">
    <property type="term" value="C:chromosome, centromeric region"/>
    <property type="evidence" value="ECO:0007669"/>
    <property type="project" value="UniProtKB-SubCell"/>
</dbReference>
<evidence type="ECO:0000256" key="3">
    <source>
        <dbReference type="ARBA" id="ARBA00005795"/>
    </source>
</evidence>
<dbReference type="Ensembl" id="ENSPMGT00000030158.1">
    <property type="protein sequence ID" value="ENSPMGP00000028328.1"/>
    <property type="gene ID" value="ENSPMGG00000022806.1"/>
</dbReference>
<evidence type="ECO:0000313" key="10">
    <source>
        <dbReference type="Ensembl" id="ENSPMGP00000028328.1"/>
    </source>
</evidence>
<feature type="signal peptide" evidence="9">
    <location>
        <begin position="1"/>
        <end position="22"/>
    </location>
</feature>
<evidence type="ECO:0000256" key="4">
    <source>
        <dbReference type="ARBA" id="ARBA00022454"/>
    </source>
</evidence>
<evidence type="ECO:0000256" key="7">
    <source>
        <dbReference type="ARBA" id="ARBA00023328"/>
    </source>
</evidence>
<name>A0A3B4BET3_9GOBI</name>
<evidence type="ECO:0000256" key="9">
    <source>
        <dbReference type="SAM" id="SignalP"/>
    </source>
</evidence>
<organism evidence="10 11">
    <name type="scientific">Periophthalmus magnuspinnatus</name>
    <dbReference type="NCBI Taxonomy" id="409849"/>
    <lineage>
        <taxon>Eukaryota</taxon>
        <taxon>Metazoa</taxon>
        <taxon>Chordata</taxon>
        <taxon>Craniata</taxon>
        <taxon>Vertebrata</taxon>
        <taxon>Euteleostomi</taxon>
        <taxon>Actinopterygii</taxon>
        <taxon>Neopterygii</taxon>
        <taxon>Teleostei</taxon>
        <taxon>Neoteleostei</taxon>
        <taxon>Acanthomorphata</taxon>
        <taxon>Gobiaria</taxon>
        <taxon>Gobiiformes</taxon>
        <taxon>Gobioidei</taxon>
        <taxon>Gobiidae</taxon>
        <taxon>Oxudercinae</taxon>
        <taxon>Periophthalmus</taxon>
    </lineage>
</organism>
<dbReference type="Pfam" id="PF11802">
    <property type="entry name" value="CENP-K"/>
    <property type="match status" value="1"/>
</dbReference>
<dbReference type="Proteomes" id="UP000261520">
    <property type="component" value="Unplaced"/>
</dbReference>
<feature type="coiled-coil region" evidence="8">
    <location>
        <begin position="30"/>
        <end position="75"/>
    </location>
</feature>
<evidence type="ECO:0000256" key="2">
    <source>
        <dbReference type="ARBA" id="ARBA00004584"/>
    </source>
</evidence>
<keyword evidence="4" id="KW-0158">Chromosome</keyword>
<keyword evidence="7" id="KW-0137">Centromere</keyword>
<keyword evidence="6" id="KW-0539">Nucleus</keyword>
<evidence type="ECO:0000256" key="6">
    <source>
        <dbReference type="ARBA" id="ARBA00023242"/>
    </source>
</evidence>
<dbReference type="GO" id="GO:0000070">
    <property type="term" value="P:mitotic sister chromatid segregation"/>
    <property type="evidence" value="ECO:0007669"/>
    <property type="project" value="TreeGrafter"/>
</dbReference>
<reference evidence="10" key="2">
    <citation type="submission" date="2025-09" db="UniProtKB">
        <authorList>
            <consortium name="Ensembl"/>
        </authorList>
    </citation>
    <scope>IDENTIFICATION</scope>
</reference>
<feature type="chain" id="PRO_5017204054" evidence="9">
    <location>
        <begin position="23"/>
        <end position="187"/>
    </location>
</feature>
<dbReference type="InterPro" id="IPR020993">
    <property type="entry name" value="Centromere_CenpK"/>
</dbReference>
<keyword evidence="5 8" id="KW-0175">Coiled coil</keyword>
<protein>
    <submittedName>
        <fullName evidence="10">Uncharacterized protein</fullName>
    </submittedName>
</protein>
<keyword evidence="9" id="KW-0732">Signal</keyword>
<keyword evidence="11" id="KW-1185">Reference proteome</keyword>
<comment type="subcellular location">
    <subcellularLocation>
        <location evidence="2">Chromosome</location>
        <location evidence="2">Centromere</location>
    </subcellularLocation>
    <subcellularLocation>
        <location evidence="1">Nucleus</location>
    </subcellularLocation>
</comment>
<dbReference type="STRING" id="409849.ENSPMGP00000028328"/>
<reference evidence="10" key="1">
    <citation type="submission" date="2025-08" db="UniProtKB">
        <authorList>
            <consortium name="Ensembl"/>
        </authorList>
    </citation>
    <scope>IDENTIFICATION</scope>
</reference>
<dbReference type="PANTHER" id="PTHR14401:SF6">
    <property type="entry name" value="CENTROMERE PROTEIN K"/>
    <property type="match status" value="1"/>
</dbReference>
<evidence type="ECO:0000256" key="8">
    <source>
        <dbReference type="SAM" id="Coils"/>
    </source>
</evidence>
<evidence type="ECO:0000256" key="1">
    <source>
        <dbReference type="ARBA" id="ARBA00004123"/>
    </source>
</evidence>
<dbReference type="GO" id="GO:0005634">
    <property type="term" value="C:nucleus"/>
    <property type="evidence" value="ECO:0007669"/>
    <property type="project" value="UniProtKB-SubCell"/>
</dbReference>
<evidence type="ECO:0000256" key="5">
    <source>
        <dbReference type="ARBA" id="ARBA00023054"/>
    </source>
</evidence>
<accession>A0A3B4BET3</accession>
<dbReference type="AlphaFoldDB" id="A0A3B4BET3"/>
<comment type="similarity">
    <text evidence="3">Belongs to the CENP-K/MCM22 family.</text>
</comment>
<dbReference type="PANTHER" id="PTHR14401">
    <property type="entry name" value="CENTROMERE PROTEIN K"/>
    <property type="match status" value="1"/>
</dbReference>
<proteinExistence type="inferred from homology"/>
<sequence>MLLILLLFFLFVCFQMIKLCSQLEMIVLCYEAKRDKLKETKELEQKWLEEKKQMLEAATDHVERLQMEREKLSEHSIFKETKDKIQKMKLYQDRLMESLGEILEKHVPAPPRTEDKKKHSAQDVHVEFISLNEILELLMNKLLTTPHDPYVDIDATFWPPYVEMLLRYGVAIRHQENNFKIRLEPFC</sequence>
<evidence type="ECO:0000313" key="11">
    <source>
        <dbReference type="Proteomes" id="UP000261520"/>
    </source>
</evidence>
<dbReference type="GO" id="GO:0051382">
    <property type="term" value="P:kinetochore assembly"/>
    <property type="evidence" value="ECO:0007669"/>
    <property type="project" value="InterPro"/>
</dbReference>